<protein>
    <submittedName>
        <fullName evidence="1">Uncharacterized protein</fullName>
    </submittedName>
</protein>
<comment type="caution">
    <text evidence="1">The sequence shown here is derived from an EMBL/GenBank/DDBJ whole genome shotgun (WGS) entry which is preliminary data.</text>
</comment>
<proteinExistence type="predicted"/>
<name>A0AAE0SH47_9BIVA</name>
<organism evidence="1 2">
    <name type="scientific">Potamilus streckersoni</name>
    <dbReference type="NCBI Taxonomy" id="2493646"/>
    <lineage>
        <taxon>Eukaryota</taxon>
        <taxon>Metazoa</taxon>
        <taxon>Spiralia</taxon>
        <taxon>Lophotrochozoa</taxon>
        <taxon>Mollusca</taxon>
        <taxon>Bivalvia</taxon>
        <taxon>Autobranchia</taxon>
        <taxon>Heteroconchia</taxon>
        <taxon>Palaeoheterodonta</taxon>
        <taxon>Unionida</taxon>
        <taxon>Unionoidea</taxon>
        <taxon>Unionidae</taxon>
        <taxon>Ambleminae</taxon>
        <taxon>Lampsilini</taxon>
        <taxon>Potamilus</taxon>
    </lineage>
</organism>
<dbReference type="Proteomes" id="UP001195483">
    <property type="component" value="Unassembled WGS sequence"/>
</dbReference>
<reference evidence="1" key="3">
    <citation type="submission" date="2023-05" db="EMBL/GenBank/DDBJ databases">
        <authorList>
            <person name="Smith C.H."/>
        </authorList>
    </citation>
    <scope>NUCLEOTIDE SEQUENCE</scope>
    <source>
        <strain evidence="1">CHS0354</strain>
        <tissue evidence="1">Mantle</tissue>
    </source>
</reference>
<reference evidence="1" key="1">
    <citation type="journal article" date="2021" name="Genome Biol. Evol.">
        <title>A High-Quality Reference Genome for a Parasitic Bivalve with Doubly Uniparental Inheritance (Bivalvia: Unionida).</title>
        <authorList>
            <person name="Smith C.H."/>
        </authorList>
    </citation>
    <scope>NUCLEOTIDE SEQUENCE</scope>
    <source>
        <strain evidence="1">CHS0354</strain>
    </source>
</reference>
<gene>
    <name evidence="1" type="ORF">CHS0354_013770</name>
</gene>
<accession>A0AAE0SH47</accession>
<reference evidence="1" key="2">
    <citation type="journal article" date="2021" name="Genome Biol. Evol.">
        <title>Developing a high-quality reference genome for a parasitic bivalve with doubly uniparental inheritance (Bivalvia: Unionida).</title>
        <authorList>
            <person name="Smith C.H."/>
        </authorList>
    </citation>
    <scope>NUCLEOTIDE SEQUENCE</scope>
    <source>
        <strain evidence="1">CHS0354</strain>
        <tissue evidence="1">Mantle</tissue>
    </source>
</reference>
<keyword evidence="2" id="KW-1185">Reference proteome</keyword>
<dbReference type="EMBL" id="JAEAOA010000845">
    <property type="protein sequence ID" value="KAK3591589.1"/>
    <property type="molecule type" value="Genomic_DNA"/>
</dbReference>
<evidence type="ECO:0000313" key="2">
    <source>
        <dbReference type="Proteomes" id="UP001195483"/>
    </source>
</evidence>
<dbReference type="AlphaFoldDB" id="A0AAE0SH47"/>
<evidence type="ECO:0000313" key="1">
    <source>
        <dbReference type="EMBL" id="KAK3591589.1"/>
    </source>
</evidence>
<sequence length="62" mass="7453">MESKRSWNVSLNRINYHKISKFKVLAPHSFLYKGNLALRLYDEVTKVNIPFNMMKKLFFVVF</sequence>